<protein>
    <recommendedName>
        <fullName evidence="3">Nucleotide-diphospho-sugar transferase domain-containing protein</fullName>
    </recommendedName>
</protein>
<dbReference type="InterPro" id="IPR029044">
    <property type="entry name" value="Nucleotide-diphossugar_trans"/>
</dbReference>
<dbReference type="InterPro" id="IPR052636">
    <property type="entry name" value="UDP-D-xylose:L-fucose_XylT"/>
</dbReference>
<keyword evidence="2" id="KW-1133">Transmembrane helix</keyword>
<organism evidence="4 5">
    <name type="scientific">Perkinsus olseni</name>
    <name type="common">Perkinsus atlanticus</name>
    <dbReference type="NCBI Taxonomy" id="32597"/>
    <lineage>
        <taxon>Eukaryota</taxon>
        <taxon>Sar</taxon>
        <taxon>Alveolata</taxon>
        <taxon>Perkinsozoa</taxon>
        <taxon>Perkinsea</taxon>
        <taxon>Perkinsida</taxon>
        <taxon>Perkinsidae</taxon>
        <taxon>Perkinsus</taxon>
    </lineage>
</organism>
<evidence type="ECO:0000313" key="4">
    <source>
        <dbReference type="EMBL" id="KAF4683691.1"/>
    </source>
</evidence>
<evidence type="ECO:0000313" key="5">
    <source>
        <dbReference type="Proteomes" id="UP000541610"/>
    </source>
</evidence>
<feature type="domain" description="Nucleotide-diphospho-sugar transferase" evidence="3">
    <location>
        <begin position="96"/>
        <end position="330"/>
    </location>
</feature>
<dbReference type="PANTHER" id="PTHR47032">
    <property type="entry name" value="UDP-D-XYLOSE:L-FUCOSE ALPHA-1,3-D-XYLOSYLTRANSFERASE-RELATED"/>
    <property type="match status" value="1"/>
</dbReference>
<keyword evidence="2" id="KW-0812">Transmembrane</keyword>
<evidence type="ECO:0000256" key="2">
    <source>
        <dbReference type="SAM" id="Phobius"/>
    </source>
</evidence>
<dbReference type="AlphaFoldDB" id="A0A7J6NKR1"/>
<gene>
    <name evidence="4" type="ORF">FOZ60_008767</name>
</gene>
<dbReference type="OrthoDB" id="1712432at2759"/>
<name>A0A7J6NKR1_PEROL</name>
<evidence type="ECO:0000259" key="3">
    <source>
        <dbReference type="Pfam" id="PF03407"/>
    </source>
</evidence>
<dbReference type="InterPro" id="IPR005069">
    <property type="entry name" value="Nucl-diP-sugar_transferase"/>
</dbReference>
<reference evidence="4 5" key="1">
    <citation type="submission" date="2020-04" db="EMBL/GenBank/DDBJ databases">
        <title>Perkinsus olseni comparative genomics.</title>
        <authorList>
            <person name="Bogema D.R."/>
        </authorList>
    </citation>
    <scope>NUCLEOTIDE SEQUENCE [LARGE SCALE GENOMIC DNA]</scope>
    <source>
        <strain evidence="4">00978-12</strain>
    </source>
</reference>
<evidence type="ECO:0000256" key="1">
    <source>
        <dbReference type="ARBA" id="ARBA00007033"/>
    </source>
</evidence>
<proteinExistence type="inferred from homology"/>
<dbReference type="GO" id="GO:0005794">
    <property type="term" value="C:Golgi apparatus"/>
    <property type="evidence" value="ECO:0007669"/>
    <property type="project" value="TreeGrafter"/>
</dbReference>
<dbReference type="Pfam" id="PF03407">
    <property type="entry name" value="Nucleotid_trans"/>
    <property type="match status" value="1"/>
</dbReference>
<dbReference type="Proteomes" id="UP000541610">
    <property type="component" value="Unassembled WGS sequence"/>
</dbReference>
<feature type="transmembrane region" description="Helical" evidence="2">
    <location>
        <begin position="20"/>
        <end position="37"/>
    </location>
</feature>
<dbReference type="EMBL" id="JABANP010000351">
    <property type="protein sequence ID" value="KAF4683691.1"/>
    <property type="molecule type" value="Genomic_DNA"/>
</dbReference>
<sequence>MTNSSDSPINRATGATTRPTKYFIILTLALIAAIGIIKMMPVSIIRLSSSSPTLNHTRQQNTAAFARELGPVVAMTNSGNLDFAMNWVNSLRRVGVREWIIFATDDQTVAQLQKRVGSAEAQKIRRMPKSVYRGKSDKQHYQYRSAGWTEMMHSVPRLLRWLVFEEIKGPVLYSDTDIVWLEHPYSAFPADFGKVWFDLIASVDGRVFEANPTECPEDGSFCGGLMYLQHSDRIAKLLDDWEIEITKSADGKNQPAYNAAISANRKTSGLKVHTLDCAAYVNGWRAFCPDIVSRKSKFTCKFDWSSYQNRSPVMIHATYTVGKDLKIERLKKRGLWRPYSTIDVELNSSWRVLRLG</sequence>
<dbReference type="SUPFAM" id="SSF53448">
    <property type="entry name" value="Nucleotide-diphospho-sugar transferases"/>
    <property type="match status" value="1"/>
</dbReference>
<comment type="similarity">
    <text evidence="1">Belongs to the glycosyltransferase 77 family.</text>
</comment>
<accession>A0A7J6NKR1</accession>
<dbReference type="GO" id="GO:0016757">
    <property type="term" value="F:glycosyltransferase activity"/>
    <property type="evidence" value="ECO:0007669"/>
    <property type="project" value="TreeGrafter"/>
</dbReference>
<dbReference type="PANTHER" id="PTHR47032:SF1">
    <property type="entry name" value="UDP-D-XYLOSE:L-FUCOSE ALPHA-1,3-D-XYLOSYLTRANSFERASE-RELATED"/>
    <property type="match status" value="1"/>
</dbReference>
<comment type="caution">
    <text evidence="4">The sequence shown here is derived from an EMBL/GenBank/DDBJ whole genome shotgun (WGS) entry which is preliminary data.</text>
</comment>
<keyword evidence="2" id="KW-0472">Membrane</keyword>